<accession>A0A2T3V5P1</accession>
<gene>
    <name evidence="2" type="ORF">G4A38_02660</name>
    <name evidence="1" type="ORF">G4A47_04950</name>
</gene>
<dbReference type="Proteomes" id="UP000517067">
    <property type="component" value="Unassembled WGS sequence"/>
</dbReference>
<organism evidence="2">
    <name type="scientific">Escherichia coli</name>
    <dbReference type="NCBI Taxonomy" id="562"/>
    <lineage>
        <taxon>Bacteria</taxon>
        <taxon>Pseudomonadati</taxon>
        <taxon>Pseudomonadota</taxon>
        <taxon>Gammaproteobacteria</taxon>
        <taxon>Enterobacterales</taxon>
        <taxon>Enterobacteriaceae</taxon>
        <taxon>Escherichia</taxon>
    </lineage>
</organism>
<name>A0A2T3V5P1_ECOLX</name>
<dbReference type="EMBL" id="JABUPJ010000002">
    <property type="protein sequence ID" value="NYQ37530.1"/>
    <property type="molecule type" value="Genomic_DNA"/>
</dbReference>
<dbReference type="Proteomes" id="UP000540485">
    <property type="component" value="Unassembled WGS sequence"/>
</dbReference>
<proteinExistence type="predicted"/>
<evidence type="ECO:0000313" key="2">
    <source>
        <dbReference type="EMBL" id="NYQ37530.1"/>
    </source>
</evidence>
<evidence type="ECO:0000313" key="3">
    <source>
        <dbReference type="Proteomes" id="UP000517067"/>
    </source>
</evidence>
<comment type="caution">
    <text evidence="2">The sequence shown here is derived from an EMBL/GenBank/DDBJ whole genome shotgun (WGS) entry which is preliminary data.</text>
</comment>
<dbReference type="EMBL" id="JABUPU010000005">
    <property type="protein sequence ID" value="NYP84583.1"/>
    <property type="molecule type" value="Genomic_DNA"/>
</dbReference>
<dbReference type="RefSeq" id="WP_033803146.1">
    <property type="nucleotide sequence ID" value="NZ_CCPP01000041.1"/>
</dbReference>
<dbReference type="AlphaFoldDB" id="A0A2T3V5P1"/>
<protein>
    <submittedName>
        <fullName evidence="2">Secretion protein EspS</fullName>
    </submittedName>
</protein>
<sequence length="291" mass="32010">MFSIRSQLPISASVSIPAEQSQSISTIPGGRKIETVPEKEGLLVFLGTKSVGEYALNILGQNIPRTMTGKKTYDILFLNETTKNDFDKKKTEFTFPGANRSHLQSSNTGVAVDAGINFTVMEMKSMLPKDLTPGRYDKIYLIGDGSAGLPLLKCGDEFLSPTDIVNRLVEHNLHEVEDIRLTSCHSANITKNNDFSPEEIEKSTKTNSGWLASALFGQKRSLAEHVYAEFEGRGINVSVSGYHGTGVFYVPEHGKPTTHLRSTTVPATPEQTVRRSDYRVSLGRTQPTDID</sequence>
<reference evidence="2 3" key="1">
    <citation type="journal article" date="2020" name="J. Appl. Microbiol.">
        <title>Genetic characterization of Shigatoxigenic and enteropathogenic Escherichia coli O80:H2 from diarrheic and septicemic calves and relatedness to human Shigatoxigenic E. coli O80:H2.</title>
        <authorList>
            <person name="Habets A."/>
            <person name="Crombe F."/>
            <person name="Nakamura K."/>
            <person name="Guerin V."/>
            <person name="De Rauw K."/>
            <person name="Pierard D."/>
            <person name="Saulmont M."/>
            <person name="Hayashi T."/>
            <person name="Mainil J.G."/>
            <person name="Thiry D."/>
        </authorList>
    </citation>
    <scope>NUCLEOTIDE SEQUENCE [LARGE SCALE GENOMIC DNA]</scope>
    <source>
        <strain evidence="2">EH3306</strain>
        <strain evidence="1 3">EH3307</strain>
    </source>
</reference>
<evidence type="ECO:0000313" key="1">
    <source>
        <dbReference type="EMBL" id="NYP84583.1"/>
    </source>
</evidence>